<organism evidence="2 3">
    <name type="scientific">Candidatus Wildermuthbacteria bacterium RIFCSPHIGHO2_02_FULL_45_25</name>
    <dbReference type="NCBI Taxonomy" id="1802450"/>
    <lineage>
        <taxon>Bacteria</taxon>
        <taxon>Candidatus Wildermuthiibacteriota</taxon>
    </lineage>
</organism>
<gene>
    <name evidence="2" type="ORF">A3C04_02450</name>
</gene>
<accession>A0A1G2R2R6</accession>
<evidence type="ECO:0000313" key="3">
    <source>
        <dbReference type="Proteomes" id="UP000178092"/>
    </source>
</evidence>
<keyword evidence="1" id="KW-0472">Membrane</keyword>
<name>A0A1G2R2R6_9BACT</name>
<proteinExistence type="predicted"/>
<dbReference type="NCBIfam" id="TIGR02532">
    <property type="entry name" value="IV_pilin_GFxxxE"/>
    <property type="match status" value="1"/>
</dbReference>
<dbReference type="InterPro" id="IPR012902">
    <property type="entry name" value="N_methyl_site"/>
</dbReference>
<reference evidence="2 3" key="1">
    <citation type="journal article" date="2016" name="Nat. Commun.">
        <title>Thousands of microbial genomes shed light on interconnected biogeochemical processes in an aquifer system.</title>
        <authorList>
            <person name="Anantharaman K."/>
            <person name="Brown C.T."/>
            <person name="Hug L.A."/>
            <person name="Sharon I."/>
            <person name="Castelle C.J."/>
            <person name="Probst A.J."/>
            <person name="Thomas B.C."/>
            <person name="Singh A."/>
            <person name="Wilkins M.J."/>
            <person name="Karaoz U."/>
            <person name="Brodie E.L."/>
            <person name="Williams K.H."/>
            <person name="Hubbard S.S."/>
            <person name="Banfield J.F."/>
        </authorList>
    </citation>
    <scope>NUCLEOTIDE SEQUENCE [LARGE SCALE GENOMIC DNA]</scope>
</reference>
<feature type="transmembrane region" description="Helical" evidence="1">
    <location>
        <begin position="7"/>
        <end position="28"/>
    </location>
</feature>
<keyword evidence="1" id="KW-0812">Transmembrane</keyword>
<dbReference type="AlphaFoldDB" id="A0A1G2R2R6"/>
<sequence>MRKGFTLIEVIVAVGIITVGVVGVLSLVNQSLSLSTDLRNRIVATYLAQEGVELVRNMRDYNWLNVRPFYTGIAKTDATHTNCLDSEVECYYEAGYLAGSFSGLTNCAVACAFANLRTLKINLDADTPEYGMYYYPPAAVPQQVTPYRRRIGVRPLRDSSGSIALLEINVEVFWQDKGITQSVIAATVLTNWLP</sequence>
<evidence type="ECO:0000313" key="2">
    <source>
        <dbReference type="EMBL" id="OHA66878.1"/>
    </source>
</evidence>
<keyword evidence="1" id="KW-1133">Transmembrane helix</keyword>
<evidence type="ECO:0008006" key="4">
    <source>
        <dbReference type="Google" id="ProtNLM"/>
    </source>
</evidence>
<comment type="caution">
    <text evidence="2">The sequence shown here is derived from an EMBL/GenBank/DDBJ whole genome shotgun (WGS) entry which is preliminary data.</text>
</comment>
<dbReference type="Proteomes" id="UP000178092">
    <property type="component" value="Unassembled WGS sequence"/>
</dbReference>
<protein>
    <recommendedName>
        <fullName evidence="4">Type IV pilus modification protein PilV</fullName>
    </recommendedName>
</protein>
<dbReference type="PROSITE" id="PS00409">
    <property type="entry name" value="PROKAR_NTER_METHYL"/>
    <property type="match status" value="1"/>
</dbReference>
<dbReference type="Pfam" id="PF07963">
    <property type="entry name" value="N_methyl"/>
    <property type="match status" value="1"/>
</dbReference>
<dbReference type="EMBL" id="MHTV01000020">
    <property type="protein sequence ID" value="OHA66878.1"/>
    <property type="molecule type" value="Genomic_DNA"/>
</dbReference>
<evidence type="ECO:0000256" key="1">
    <source>
        <dbReference type="SAM" id="Phobius"/>
    </source>
</evidence>